<dbReference type="Gene3D" id="3.30.40.10">
    <property type="entry name" value="Zinc/RING finger domain, C3HC4 (zinc finger)"/>
    <property type="match status" value="2"/>
</dbReference>
<dbReference type="InterPro" id="IPR001841">
    <property type="entry name" value="Znf_RING"/>
</dbReference>
<dbReference type="Pfam" id="PF13445">
    <property type="entry name" value="zf-RING_UBOX"/>
    <property type="match status" value="1"/>
</dbReference>
<keyword evidence="9" id="KW-1185">Reference proteome</keyword>
<reference evidence="8 9" key="1">
    <citation type="submission" date="2024-01" db="EMBL/GenBank/DDBJ databases">
        <title>Genome assemblies of Stephania.</title>
        <authorList>
            <person name="Yang L."/>
        </authorList>
    </citation>
    <scope>NUCLEOTIDE SEQUENCE [LARGE SCALE GENOMIC DNA]</scope>
    <source>
        <strain evidence="8">YNDBR</strain>
        <tissue evidence="8">Leaf</tissue>
    </source>
</reference>
<dbReference type="GO" id="GO:0043161">
    <property type="term" value="P:proteasome-mediated ubiquitin-dependent protein catabolic process"/>
    <property type="evidence" value="ECO:0007669"/>
    <property type="project" value="TreeGrafter"/>
</dbReference>
<protein>
    <recommendedName>
        <fullName evidence="10">E3 ubiquitin-protein ligase PRT1</fullName>
    </recommendedName>
</protein>
<evidence type="ECO:0000256" key="3">
    <source>
        <dbReference type="ARBA" id="ARBA00022833"/>
    </source>
</evidence>
<dbReference type="PROSITE" id="PS50135">
    <property type="entry name" value="ZF_ZZ_2"/>
    <property type="match status" value="1"/>
</dbReference>
<evidence type="ECO:0008006" key="10">
    <source>
        <dbReference type="Google" id="ProtNLM"/>
    </source>
</evidence>
<gene>
    <name evidence="8" type="ORF">Syun_031049</name>
</gene>
<proteinExistence type="predicted"/>
<dbReference type="InterPro" id="IPR017907">
    <property type="entry name" value="Znf_RING_CS"/>
</dbReference>
<feature type="domain" description="RING-type" evidence="6">
    <location>
        <begin position="231"/>
        <end position="269"/>
    </location>
</feature>
<evidence type="ECO:0000313" key="9">
    <source>
        <dbReference type="Proteomes" id="UP001420932"/>
    </source>
</evidence>
<comment type="caution">
    <text evidence="8">The sequence shown here is derived from an EMBL/GenBank/DDBJ whole genome shotgun (WGS) entry which is preliminary data.</text>
</comment>
<dbReference type="AlphaFoldDB" id="A0AAP0E370"/>
<organism evidence="8 9">
    <name type="scientific">Stephania yunnanensis</name>
    <dbReference type="NCBI Taxonomy" id="152371"/>
    <lineage>
        <taxon>Eukaryota</taxon>
        <taxon>Viridiplantae</taxon>
        <taxon>Streptophyta</taxon>
        <taxon>Embryophyta</taxon>
        <taxon>Tracheophyta</taxon>
        <taxon>Spermatophyta</taxon>
        <taxon>Magnoliopsida</taxon>
        <taxon>Ranunculales</taxon>
        <taxon>Menispermaceae</taxon>
        <taxon>Menispermoideae</taxon>
        <taxon>Cissampelideae</taxon>
        <taxon>Stephania</taxon>
    </lineage>
</organism>
<evidence type="ECO:0000256" key="4">
    <source>
        <dbReference type="PROSITE-ProRule" id="PRU00228"/>
    </source>
</evidence>
<feature type="region of interest" description="Disordered" evidence="5">
    <location>
        <begin position="418"/>
        <end position="457"/>
    </location>
</feature>
<accession>A0AAP0E370</accession>
<dbReference type="FunFam" id="3.30.60.90:FF:000014">
    <property type="entry name" value="E3 ubiquitin-protein ligase PRT1"/>
    <property type="match status" value="1"/>
</dbReference>
<dbReference type="GO" id="GO:0061630">
    <property type="term" value="F:ubiquitin protein ligase activity"/>
    <property type="evidence" value="ECO:0007669"/>
    <property type="project" value="TreeGrafter"/>
</dbReference>
<dbReference type="FunFam" id="3.30.40.10:FF:000489">
    <property type="entry name" value="E3 ubiquitin-protein ligase PRT1"/>
    <property type="match status" value="1"/>
</dbReference>
<feature type="domain" description="ZZ-type" evidence="7">
    <location>
        <begin position="341"/>
        <end position="405"/>
    </location>
</feature>
<evidence type="ECO:0000313" key="8">
    <source>
        <dbReference type="EMBL" id="KAK9081833.1"/>
    </source>
</evidence>
<evidence type="ECO:0000256" key="1">
    <source>
        <dbReference type="ARBA" id="ARBA00022723"/>
    </source>
</evidence>
<dbReference type="InterPro" id="IPR027370">
    <property type="entry name" value="Znf-RING_euk"/>
</dbReference>
<name>A0AAP0E370_9MAGN</name>
<dbReference type="Gene3D" id="3.30.60.90">
    <property type="match status" value="1"/>
</dbReference>
<keyword evidence="2 4" id="KW-0863">Zinc-finger</keyword>
<dbReference type="PANTHER" id="PTHR15898">
    <property type="entry name" value="BIFUNCTIONAL APOPTOSIS REGULATOR"/>
    <property type="match status" value="1"/>
</dbReference>
<dbReference type="SUPFAM" id="SSF57850">
    <property type="entry name" value="RING/U-box"/>
    <property type="match status" value="3"/>
</dbReference>
<dbReference type="GO" id="GO:0008270">
    <property type="term" value="F:zinc ion binding"/>
    <property type="evidence" value="ECO:0007669"/>
    <property type="project" value="UniProtKB-KW"/>
</dbReference>
<dbReference type="Proteomes" id="UP001420932">
    <property type="component" value="Unassembled WGS sequence"/>
</dbReference>
<evidence type="ECO:0000259" key="7">
    <source>
        <dbReference type="PROSITE" id="PS50135"/>
    </source>
</evidence>
<evidence type="ECO:0000256" key="2">
    <source>
        <dbReference type="ARBA" id="ARBA00022771"/>
    </source>
</evidence>
<dbReference type="PROSITE" id="PS00518">
    <property type="entry name" value="ZF_RING_1"/>
    <property type="match status" value="1"/>
</dbReference>
<evidence type="ECO:0000259" key="6">
    <source>
        <dbReference type="PROSITE" id="PS50089"/>
    </source>
</evidence>
<keyword evidence="1" id="KW-0479">Metal-binding</keyword>
<keyword evidence="3" id="KW-0862">Zinc</keyword>
<dbReference type="SMART" id="SM00184">
    <property type="entry name" value="RING"/>
    <property type="match status" value="2"/>
</dbReference>
<dbReference type="Pfam" id="PF00569">
    <property type="entry name" value="ZZ"/>
    <property type="match status" value="1"/>
</dbReference>
<evidence type="ECO:0000256" key="5">
    <source>
        <dbReference type="SAM" id="MobiDB-lite"/>
    </source>
</evidence>
<dbReference type="InterPro" id="IPR013083">
    <property type="entry name" value="Znf_RING/FYVE/PHD"/>
</dbReference>
<sequence>MDSPLQSVNDAAAAAAAAVEAAEEQDRTLDLASVDPVEENDEAFLCCICLELLYKPIVLACGHISCFWCTHRAMNGFGKSYCPICRCPYRHFPSICQMLHFLLLKMYPVAYRVREKQMLEEEKKAGFFSPQFKENLTSSNSCEESDVLVSPSTSSISGSQNVPASCTFSAAICFPDITESLDNASTSTLGQNGAENVEADRNMAAEVRHNFTNGDHKDKTCVPICTTDLQCIACSELLFRPVVLNCGHVYCESCIFRQVDEQFRCQLCESPHPKGLLNVCLELDRFLEEHFSKEYATRREAIRLQHIDSQQSAAQGRSCFENPFSSAKCSLQLSDLGRNIHLGVGCDYCGMFPIIGERHKCKDCEELIGFDLCGECYNSCSKRPGRFNQQHKPEHKFELVRARGYPRIMLRLASESSEDGSFLVLSDDATEDPEDGQAGHSISDDVLENSESTNSTT</sequence>
<feature type="domain" description="RING-type" evidence="6">
    <location>
        <begin position="46"/>
        <end position="86"/>
    </location>
</feature>
<dbReference type="InterPro" id="IPR043145">
    <property type="entry name" value="Znf_ZZ_sf"/>
</dbReference>
<dbReference type="PROSITE" id="PS50089">
    <property type="entry name" value="ZF_RING_2"/>
    <property type="match status" value="2"/>
</dbReference>
<dbReference type="InterPro" id="IPR000433">
    <property type="entry name" value="Znf_ZZ"/>
</dbReference>
<dbReference type="PANTHER" id="PTHR15898:SF15">
    <property type="entry name" value="E3 UBIQUITIN-PROTEIN LIGASE PRT1-LIKE"/>
    <property type="match status" value="1"/>
</dbReference>
<dbReference type="EMBL" id="JBBNAF010000045">
    <property type="protein sequence ID" value="KAK9081833.1"/>
    <property type="molecule type" value="Genomic_DNA"/>
</dbReference>